<dbReference type="Gene3D" id="1.20.140.10">
    <property type="entry name" value="Butyryl-CoA Dehydrogenase, subunit A, domain 3"/>
    <property type="match status" value="1"/>
</dbReference>
<comment type="caution">
    <text evidence="1">The sequence shown here is derived from an EMBL/GenBank/DDBJ whole genome shotgun (WGS) entry which is preliminary data.</text>
</comment>
<dbReference type="InterPro" id="IPR036250">
    <property type="entry name" value="AcylCo_DH-like_C"/>
</dbReference>
<dbReference type="InterPro" id="IPR052547">
    <property type="entry name" value="Mito_Isobutyryl-CoADH"/>
</dbReference>
<dbReference type="PANTHER" id="PTHR43831:SF1">
    <property type="entry name" value="ISOBUTYRYL-COA DEHYDROGENASE, MITOCHONDRIAL"/>
    <property type="match status" value="1"/>
</dbReference>
<dbReference type="EMBL" id="JACIJR010000003">
    <property type="protein sequence ID" value="MBB5729140.1"/>
    <property type="molecule type" value="Genomic_DNA"/>
</dbReference>
<protein>
    <submittedName>
        <fullName evidence="1">Alkylation response protein AidB-like acyl-CoA dehydrogenase</fullName>
    </submittedName>
</protein>
<dbReference type="GO" id="GO:0016627">
    <property type="term" value="F:oxidoreductase activity, acting on the CH-CH group of donors"/>
    <property type="evidence" value="ECO:0007669"/>
    <property type="project" value="InterPro"/>
</dbReference>
<dbReference type="SUPFAM" id="SSF47203">
    <property type="entry name" value="Acyl-CoA dehydrogenase C-terminal domain-like"/>
    <property type="match status" value="1"/>
</dbReference>
<name>A0A7W9F353_9SPHN</name>
<dbReference type="InterPro" id="IPR046373">
    <property type="entry name" value="Acyl-CoA_Oxase/DH_mid-dom_sf"/>
</dbReference>
<organism evidence="1 2">
    <name type="scientific">Sphingomonas prati</name>
    <dbReference type="NCBI Taxonomy" id="1843237"/>
    <lineage>
        <taxon>Bacteria</taxon>
        <taxon>Pseudomonadati</taxon>
        <taxon>Pseudomonadota</taxon>
        <taxon>Alphaproteobacteria</taxon>
        <taxon>Sphingomonadales</taxon>
        <taxon>Sphingomonadaceae</taxon>
        <taxon>Sphingomonas</taxon>
    </lineage>
</organism>
<proteinExistence type="predicted"/>
<evidence type="ECO:0000313" key="1">
    <source>
        <dbReference type="EMBL" id="MBB5729140.1"/>
    </source>
</evidence>
<reference evidence="1 2" key="1">
    <citation type="submission" date="2020-08" db="EMBL/GenBank/DDBJ databases">
        <title>Genomic Encyclopedia of Type Strains, Phase IV (KMG-IV): sequencing the most valuable type-strain genomes for metagenomic binning, comparative biology and taxonomic classification.</title>
        <authorList>
            <person name="Goeker M."/>
        </authorList>
    </citation>
    <scope>NUCLEOTIDE SEQUENCE [LARGE SCALE GENOMIC DNA]</scope>
    <source>
        <strain evidence="1 2">DSM 103336</strain>
    </source>
</reference>
<evidence type="ECO:0000313" key="2">
    <source>
        <dbReference type="Proteomes" id="UP000546701"/>
    </source>
</evidence>
<sequence>MPTLRSAVLEWDRADPDVEGVFPAEKMSALRDMGATRAFATVAAGEETAALVEALRLVGGADLGLGRIFEGHVNAAQLVNAYGDAAQRAMLAEDLAAGMIFGVWATGPAPEMQAVPQDDGWRLVGEKSFATGAGFLDRVLITVRGPDGTKRLVFVDLRWEEARVDLSGWTVRGMKGTGSGAFDFDGIVVPDAAMIGGGDVYETEPRFSGGAWRFTAVQLGGVIALLRHYRDHLVAAKKDGDAIQRARFGACVAAVRSAALWVDRAAQATEAGEPDAVALVLMTRGVVEEAGLATMEAAARAVGTASFFTGNRIDRITRDLGLYLRQPVPDQARDRAAGAWIEQDCWGSDRWW</sequence>
<gene>
    <name evidence="1" type="ORF">FHS99_001618</name>
</gene>
<dbReference type="InterPro" id="IPR009100">
    <property type="entry name" value="AcylCoA_DH/oxidase_NM_dom_sf"/>
</dbReference>
<dbReference type="Gene3D" id="2.40.110.10">
    <property type="entry name" value="Butyryl-CoA Dehydrogenase, subunit A, domain 2"/>
    <property type="match status" value="1"/>
</dbReference>
<dbReference type="PANTHER" id="PTHR43831">
    <property type="entry name" value="ISOBUTYRYL-COA DEHYDROGENASE"/>
    <property type="match status" value="1"/>
</dbReference>
<dbReference type="SUPFAM" id="SSF56645">
    <property type="entry name" value="Acyl-CoA dehydrogenase NM domain-like"/>
    <property type="match status" value="1"/>
</dbReference>
<accession>A0A7W9F353</accession>
<keyword evidence="2" id="KW-1185">Reference proteome</keyword>
<dbReference type="AlphaFoldDB" id="A0A7W9F353"/>
<dbReference type="InterPro" id="IPR037069">
    <property type="entry name" value="AcylCoA_DH/ox_N_sf"/>
</dbReference>
<dbReference type="Proteomes" id="UP000546701">
    <property type="component" value="Unassembled WGS sequence"/>
</dbReference>
<dbReference type="OrthoDB" id="2986495at2"/>
<dbReference type="RefSeq" id="WP_157174741.1">
    <property type="nucleotide sequence ID" value="NZ_BMJP01000002.1"/>
</dbReference>
<dbReference type="PIRSF" id="PIRSF016578">
    <property type="entry name" value="HsaA"/>
    <property type="match status" value="1"/>
</dbReference>
<dbReference type="Gene3D" id="1.10.540.10">
    <property type="entry name" value="Acyl-CoA dehydrogenase/oxidase, N-terminal domain"/>
    <property type="match status" value="1"/>
</dbReference>
<dbReference type="GO" id="GO:0050660">
    <property type="term" value="F:flavin adenine dinucleotide binding"/>
    <property type="evidence" value="ECO:0007669"/>
    <property type="project" value="InterPro"/>
</dbReference>